<dbReference type="InterPro" id="IPR022761">
    <property type="entry name" value="Fumarate_lyase_N"/>
</dbReference>
<dbReference type="GO" id="GO:0004333">
    <property type="term" value="F:fumarate hydratase activity"/>
    <property type="evidence" value="ECO:0007669"/>
    <property type="project" value="UniProtKB-UniRule"/>
</dbReference>
<dbReference type="GO" id="GO:0006108">
    <property type="term" value="P:malate metabolic process"/>
    <property type="evidence" value="ECO:0007669"/>
    <property type="project" value="TreeGrafter"/>
</dbReference>
<feature type="binding site" evidence="4">
    <location>
        <begin position="324"/>
        <end position="326"/>
    </location>
    <ligand>
        <name>substrate</name>
    </ligand>
</feature>
<dbReference type="Gene3D" id="1.10.40.30">
    <property type="entry name" value="Fumarase/aspartase (C-terminal domain)"/>
    <property type="match status" value="1"/>
</dbReference>
<feature type="binding site" evidence="4">
    <location>
        <begin position="98"/>
        <end position="100"/>
    </location>
    <ligand>
        <name>substrate</name>
    </ligand>
</feature>
<evidence type="ECO:0000313" key="8">
    <source>
        <dbReference type="Proteomes" id="UP000032680"/>
    </source>
</evidence>
<keyword evidence="2 4" id="KW-0816">Tricarboxylic acid cycle</keyword>
<comment type="similarity">
    <text evidence="1 4">Belongs to the class-II fumarase/aspartase family. Fumarase subfamily.</text>
</comment>
<comment type="pathway">
    <text evidence="4">Carbohydrate metabolism; tricarboxylic acid cycle; (S)-malate from fumarate: step 1/1.</text>
</comment>
<gene>
    <name evidence="4" type="primary">fumC</name>
    <name evidence="7" type="ORF">Asru_0425_17</name>
</gene>
<feature type="site" description="Important for catalytic activity" evidence="4">
    <location>
        <position position="331"/>
    </location>
</feature>
<keyword evidence="8" id="KW-1185">Reference proteome</keyword>
<dbReference type="AlphaFoldDB" id="A0A0D6P7T1"/>
<dbReference type="EC" id="4.2.1.2" evidence="4"/>
<dbReference type="NCBIfam" id="TIGR00979">
    <property type="entry name" value="fumC_II"/>
    <property type="match status" value="1"/>
</dbReference>
<dbReference type="RefSeq" id="WP_048861914.1">
    <property type="nucleotide sequence ID" value="NZ_BANB01000425.1"/>
</dbReference>
<comment type="catalytic activity">
    <reaction evidence="4">
        <text>(S)-malate = fumarate + H2O</text>
        <dbReference type="Rhea" id="RHEA:12460"/>
        <dbReference type="ChEBI" id="CHEBI:15377"/>
        <dbReference type="ChEBI" id="CHEBI:15589"/>
        <dbReference type="ChEBI" id="CHEBI:29806"/>
        <dbReference type="EC" id="4.2.1.2"/>
    </reaction>
</comment>
<dbReference type="FunFam" id="1.10.275.10:FF:000001">
    <property type="entry name" value="Fumarate hydratase, mitochondrial"/>
    <property type="match status" value="1"/>
</dbReference>
<dbReference type="HAMAP" id="MF_00743">
    <property type="entry name" value="FumaraseC"/>
    <property type="match status" value="1"/>
</dbReference>
<feature type="active site" evidence="4">
    <location>
        <position position="318"/>
    </location>
</feature>
<dbReference type="InterPro" id="IPR008948">
    <property type="entry name" value="L-Aspartase-like"/>
</dbReference>
<evidence type="ECO:0000313" key="7">
    <source>
        <dbReference type="EMBL" id="GAN77712.1"/>
    </source>
</evidence>
<dbReference type="InterPro" id="IPR018951">
    <property type="entry name" value="Fumarase_C_C"/>
</dbReference>
<dbReference type="Proteomes" id="UP000032680">
    <property type="component" value="Unassembled WGS sequence"/>
</dbReference>
<dbReference type="PANTHER" id="PTHR11444:SF1">
    <property type="entry name" value="FUMARATE HYDRATASE, MITOCHONDRIAL"/>
    <property type="match status" value="1"/>
</dbReference>
<feature type="binding site" evidence="4">
    <location>
        <position position="187"/>
    </location>
    <ligand>
        <name>substrate</name>
    </ligand>
</feature>
<dbReference type="InterPro" id="IPR000362">
    <property type="entry name" value="Fumarate_lyase_fam"/>
</dbReference>
<dbReference type="GO" id="GO:0005737">
    <property type="term" value="C:cytoplasm"/>
    <property type="evidence" value="ECO:0007669"/>
    <property type="project" value="UniProtKB-SubCell"/>
</dbReference>
<dbReference type="InterPro" id="IPR020557">
    <property type="entry name" value="Fumarate_lyase_CS"/>
</dbReference>
<protein>
    <recommendedName>
        <fullName evidence="4">Fumarate hydratase class II</fullName>
        <shortName evidence="4">Fumarase C</shortName>
        <ecNumber evidence="4">4.2.1.2</ecNumber>
    </recommendedName>
    <alternativeName>
        <fullName evidence="4">Aerobic fumarase</fullName>
    </alternativeName>
    <alternativeName>
        <fullName evidence="4">Iron-independent fumarase</fullName>
    </alternativeName>
</protein>
<feature type="domain" description="Fumarase C C-terminal" evidence="6">
    <location>
        <begin position="408"/>
        <end position="461"/>
    </location>
</feature>
<feature type="binding site" evidence="4">
    <location>
        <begin position="139"/>
        <end position="141"/>
    </location>
    <ligand>
        <name>substrate</name>
    </ligand>
</feature>
<proteinExistence type="inferred from homology"/>
<organism evidence="7 8">
    <name type="scientific">Acidisphaera rubrifaciens HS-AP3</name>
    <dbReference type="NCBI Taxonomy" id="1231350"/>
    <lineage>
        <taxon>Bacteria</taxon>
        <taxon>Pseudomonadati</taxon>
        <taxon>Pseudomonadota</taxon>
        <taxon>Alphaproteobacteria</taxon>
        <taxon>Acetobacterales</taxon>
        <taxon>Acetobacteraceae</taxon>
        <taxon>Acidisphaera</taxon>
    </lineage>
</organism>
<keyword evidence="4" id="KW-0963">Cytoplasm</keyword>
<dbReference type="OrthoDB" id="9802809at2"/>
<dbReference type="Gene3D" id="1.10.275.10">
    <property type="entry name" value="Fumarase/aspartase (N-terminal domain)"/>
    <property type="match status" value="1"/>
</dbReference>
<comment type="subcellular location">
    <subcellularLocation>
        <location evidence="4">Cytoplasm</location>
    </subcellularLocation>
</comment>
<comment type="function">
    <text evidence="4">Involved in the TCA cycle. Catalyzes the stereospecific interconversion of fumarate to L-malate.</text>
</comment>
<dbReference type="InterPro" id="IPR005677">
    <property type="entry name" value="Fum_hydII"/>
</dbReference>
<evidence type="ECO:0000256" key="3">
    <source>
        <dbReference type="ARBA" id="ARBA00023239"/>
    </source>
</evidence>
<dbReference type="Pfam" id="PF10415">
    <property type="entry name" value="FumaraseC_C"/>
    <property type="match status" value="1"/>
</dbReference>
<reference evidence="7 8" key="1">
    <citation type="submission" date="2012-11" db="EMBL/GenBank/DDBJ databases">
        <title>Whole genome sequence of Acidisphaera rubrifaciens HS-AP3.</title>
        <authorList>
            <person name="Azuma Y."/>
            <person name="Higashiura N."/>
            <person name="Hirakawa H."/>
            <person name="Matsushita K."/>
        </authorList>
    </citation>
    <scope>NUCLEOTIDE SEQUENCE [LARGE SCALE GENOMIC DNA]</scope>
    <source>
        <strain evidence="7 8">HS-AP3</strain>
    </source>
</reference>
<evidence type="ECO:0000256" key="4">
    <source>
        <dbReference type="HAMAP-Rule" id="MF_00743"/>
    </source>
</evidence>
<dbReference type="PANTHER" id="PTHR11444">
    <property type="entry name" value="ASPARTATEAMMONIA/ARGININOSUCCINATE/ADENYLOSUCCINATE LYASE"/>
    <property type="match status" value="1"/>
</dbReference>
<dbReference type="SUPFAM" id="SSF48557">
    <property type="entry name" value="L-aspartase-like"/>
    <property type="match status" value="1"/>
</dbReference>
<feature type="binding site" description="in site B" evidence="4">
    <location>
        <begin position="129"/>
        <end position="132"/>
    </location>
    <ligand>
        <name>substrate</name>
    </ligand>
</feature>
<dbReference type="UniPathway" id="UPA00223">
    <property type="reaction ID" value="UER01007"/>
</dbReference>
<dbReference type="PRINTS" id="PR00149">
    <property type="entry name" value="FUMRATELYASE"/>
</dbReference>
<feature type="binding site" evidence="4">
    <location>
        <position position="319"/>
    </location>
    <ligand>
        <name>substrate</name>
    </ligand>
</feature>
<comment type="miscellaneous">
    <text evidence="4">There are 2 substrate-binding sites: the catalytic A site, and the non-catalytic B site that may play a role in the transfer of substrate or product between the active site and the solvent. Alternatively, the B site may bind allosteric effectors.</text>
</comment>
<feature type="active site" description="Proton donor/acceptor" evidence="4">
    <location>
        <position position="188"/>
    </location>
</feature>
<comment type="caution">
    <text evidence="7">The sequence shown here is derived from an EMBL/GenBank/DDBJ whole genome shotgun (WGS) entry which is preliminary data.</text>
</comment>
<dbReference type="Pfam" id="PF00206">
    <property type="entry name" value="Lyase_1"/>
    <property type="match status" value="1"/>
</dbReference>
<accession>A0A0D6P7T1</accession>
<sequence length="468" mass="49976">MTAYRKETDSLGEVEVPADRLWGAQTQRSLEHFSIGKDLIPREMITAYATLKKACAHANHAGGRLDARAHDLIVQVADEILAGQHHDMFPLHVWMTGSGTQFNMNVNEVISNRCCQLAGTPLGSKAPVHPNDHVNMSQSSNDSFPSAMYIAAAVGVTGRLVPAVRALHDAIAAKAEEWRDIVKIGRTHMQDATPITLGQEWSGYAGMLADDLARLDAALGDVYRLALGGTAVGTGINAAPGFADAAAAEIARLTGLPFVSAANKFTVQGAHDALVHLSGTLRTLAVSLYKIANDIRLMSCGPRAGFAELLIPENEPGSSIMPGKVNPTQAEALTMIAAQVIGNDVAVGLGGAGGYLEMNVYKPVMIFNIMHSITILSDGCVNFRRFLVEGTKPNVKRIAEYVDRSLMLVTALAPVIGYDKASRIAHHAMDHDLTLRAAALALGYVTEAEFDRIVDPAKMVHPYVASDA</sequence>
<dbReference type="InterPro" id="IPR024083">
    <property type="entry name" value="Fumarase/histidase_N"/>
</dbReference>
<dbReference type="FunFam" id="1.10.40.30:FF:000002">
    <property type="entry name" value="Fumarate hydratase class II"/>
    <property type="match status" value="1"/>
</dbReference>
<comment type="subunit">
    <text evidence="4">Homotetramer.</text>
</comment>
<evidence type="ECO:0000256" key="2">
    <source>
        <dbReference type="ARBA" id="ARBA00022532"/>
    </source>
</evidence>
<keyword evidence="3 4" id="KW-0456">Lyase</keyword>
<evidence type="ECO:0000256" key="1">
    <source>
        <dbReference type="ARBA" id="ARBA00009084"/>
    </source>
</evidence>
<dbReference type="FunFam" id="1.20.200.10:FF:000001">
    <property type="entry name" value="Fumarate hydratase, mitochondrial"/>
    <property type="match status" value="1"/>
</dbReference>
<dbReference type="Gene3D" id="1.20.200.10">
    <property type="entry name" value="Fumarase/aspartase (Central domain)"/>
    <property type="match status" value="1"/>
</dbReference>
<name>A0A0D6P7T1_9PROT</name>
<dbReference type="GO" id="GO:0006106">
    <property type="term" value="P:fumarate metabolic process"/>
    <property type="evidence" value="ECO:0007669"/>
    <property type="project" value="InterPro"/>
</dbReference>
<dbReference type="GO" id="GO:0006099">
    <property type="term" value="P:tricarboxylic acid cycle"/>
    <property type="evidence" value="ECO:0007669"/>
    <property type="project" value="UniProtKB-UniRule"/>
</dbReference>
<dbReference type="PROSITE" id="PS00163">
    <property type="entry name" value="FUMARATE_LYASES"/>
    <property type="match status" value="1"/>
</dbReference>
<evidence type="ECO:0000259" key="5">
    <source>
        <dbReference type="Pfam" id="PF00206"/>
    </source>
</evidence>
<dbReference type="EMBL" id="BANB01000425">
    <property type="protein sequence ID" value="GAN77712.1"/>
    <property type="molecule type" value="Genomic_DNA"/>
</dbReference>
<dbReference type="PRINTS" id="PR00145">
    <property type="entry name" value="ARGSUCLYASE"/>
</dbReference>
<evidence type="ECO:0000259" key="6">
    <source>
        <dbReference type="Pfam" id="PF10415"/>
    </source>
</evidence>
<feature type="domain" description="Fumarate lyase N-terminal" evidence="5">
    <location>
        <begin position="12"/>
        <end position="342"/>
    </location>
</feature>
<dbReference type="CDD" id="cd01362">
    <property type="entry name" value="Fumarase_classII"/>
    <property type="match status" value="1"/>
</dbReference>